<dbReference type="PIRSF" id="PIRSF000390">
    <property type="entry name" value="PLP_StrS"/>
    <property type="match status" value="1"/>
</dbReference>
<dbReference type="Pfam" id="PF01041">
    <property type="entry name" value="DegT_DnrJ_EryC1"/>
    <property type="match status" value="1"/>
</dbReference>
<evidence type="ECO:0000256" key="2">
    <source>
        <dbReference type="PIRSR" id="PIRSR000390-1"/>
    </source>
</evidence>
<accession>A0A1M7Q2Y8</accession>
<dbReference type="InterPro" id="IPR015422">
    <property type="entry name" value="PyrdxlP-dep_Trfase_small"/>
</dbReference>
<dbReference type="CDD" id="cd00616">
    <property type="entry name" value="AHBA_syn"/>
    <property type="match status" value="1"/>
</dbReference>
<dbReference type="NCBIfam" id="NF008687">
    <property type="entry name" value="PRK11706.1"/>
    <property type="match status" value="1"/>
</dbReference>
<dbReference type="InterPro" id="IPR000653">
    <property type="entry name" value="DegT/StrS_aminotransferase"/>
</dbReference>
<dbReference type="GO" id="GO:0019180">
    <property type="term" value="F:dTDP-4-amino-4,6-dideoxygalactose transaminase activity"/>
    <property type="evidence" value="ECO:0007669"/>
    <property type="project" value="TreeGrafter"/>
</dbReference>
<evidence type="ECO:0000256" key="3">
    <source>
        <dbReference type="PIRSR" id="PIRSR000390-2"/>
    </source>
</evidence>
<dbReference type="Gene3D" id="3.40.640.10">
    <property type="entry name" value="Type I PLP-dependent aspartate aminotransferase-like (Major domain)"/>
    <property type="match status" value="1"/>
</dbReference>
<reference evidence="5 6" key="1">
    <citation type="submission" date="2016-11" db="EMBL/GenBank/DDBJ databases">
        <authorList>
            <person name="Jaros S."/>
            <person name="Januszkiewicz K."/>
            <person name="Wedrychowicz H."/>
        </authorList>
    </citation>
    <scope>NUCLEOTIDE SEQUENCE [LARGE SCALE GENOMIC DNA]</scope>
    <source>
        <strain evidence="5 6">CGMCC 1.6102</strain>
    </source>
</reference>
<dbReference type="Proteomes" id="UP000184513">
    <property type="component" value="Unassembled WGS sequence"/>
</dbReference>
<evidence type="ECO:0000256" key="1">
    <source>
        <dbReference type="ARBA" id="ARBA00037999"/>
    </source>
</evidence>
<feature type="active site" description="Proton acceptor" evidence="2">
    <location>
        <position position="188"/>
    </location>
</feature>
<dbReference type="STRING" id="388280.SAMN04488057_11388"/>
<name>A0A1M7Q2Y8_9BACT</name>
<dbReference type="GO" id="GO:0000271">
    <property type="term" value="P:polysaccharide biosynthetic process"/>
    <property type="evidence" value="ECO:0007669"/>
    <property type="project" value="TreeGrafter"/>
</dbReference>
<feature type="modified residue" description="N6-(pyridoxal phosphate)lysine" evidence="3">
    <location>
        <position position="188"/>
    </location>
</feature>
<dbReference type="InterPro" id="IPR015421">
    <property type="entry name" value="PyrdxlP-dep_Trfase_major"/>
</dbReference>
<dbReference type="PANTHER" id="PTHR30244:SF34">
    <property type="entry name" value="DTDP-4-AMINO-4,6-DIDEOXYGALACTOSE TRANSAMINASE"/>
    <property type="match status" value="1"/>
</dbReference>
<protein>
    <submittedName>
        <fullName evidence="5">dTDP-4-amino-4,6-dideoxygalactose transaminase</fullName>
    </submittedName>
</protein>
<dbReference type="AlphaFoldDB" id="A0A1M7Q2Y8"/>
<sequence length="377" mass="43285">MYEIPFNSPYFTGNELVYLQDAQKRGRLSSNGEYTRKCQHFFESRYGFERVFLTHSCTQALEMAALVLDLGPGDEVILPSYAYVSTANAFALRGCSLVFADSRPDFPAIDETKIEDLISPRTRALVIVHYGGMSCNMEKIIELSIKHDIYLIEDAAAAIDAYYLDSNGEEIPLGSMGHMATFSFHETKNISCGEGGMLVLNDVSFIDRAEHIWSRGTNRKSYERGLSAAYQWVSIGSAFAPSEINAAWLWAQLEQIEHIKNKRKIIWDWYDEHLEALFENFGIKRPTIPEFVRQNYHLYYLTCTGLEQRQDLIEFLQSRGVLAVFHYQCLHLSPFFREQYQGEPLYEAEKFQNTLLRLPLFVDLDRNQLQGLIQGGK</sequence>
<proteinExistence type="inferred from homology"/>
<comment type="similarity">
    <text evidence="1 4">Belongs to the DegT/DnrJ/EryC1 family.</text>
</comment>
<evidence type="ECO:0000313" key="6">
    <source>
        <dbReference type="Proteomes" id="UP000184513"/>
    </source>
</evidence>
<dbReference type="Gene3D" id="3.90.1150.10">
    <property type="entry name" value="Aspartate Aminotransferase, domain 1"/>
    <property type="match status" value="1"/>
</dbReference>
<dbReference type="RefSeq" id="WP_073096412.1">
    <property type="nucleotide sequence ID" value="NZ_FRCY01000013.1"/>
</dbReference>
<gene>
    <name evidence="5" type="ORF">SAMN04488057_11388</name>
</gene>
<organism evidence="5 6">
    <name type="scientific">Cyclobacterium lianum</name>
    <dbReference type="NCBI Taxonomy" id="388280"/>
    <lineage>
        <taxon>Bacteria</taxon>
        <taxon>Pseudomonadati</taxon>
        <taxon>Bacteroidota</taxon>
        <taxon>Cytophagia</taxon>
        <taxon>Cytophagales</taxon>
        <taxon>Cyclobacteriaceae</taxon>
        <taxon>Cyclobacterium</taxon>
    </lineage>
</organism>
<dbReference type="InterPro" id="IPR015424">
    <property type="entry name" value="PyrdxlP-dep_Trfase"/>
</dbReference>
<keyword evidence="3 4" id="KW-0663">Pyridoxal phosphate</keyword>
<keyword evidence="6" id="KW-1185">Reference proteome</keyword>
<evidence type="ECO:0000313" key="5">
    <source>
        <dbReference type="EMBL" id="SHN24656.1"/>
    </source>
</evidence>
<dbReference type="EMBL" id="FRCY01000013">
    <property type="protein sequence ID" value="SHN24656.1"/>
    <property type="molecule type" value="Genomic_DNA"/>
</dbReference>
<dbReference type="SUPFAM" id="SSF53383">
    <property type="entry name" value="PLP-dependent transferases"/>
    <property type="match status" value="1"/>
</dbReference>
<evidence type="ECO:0000256" key="4">
    <source>
        <dbReference type="RuleBase" id="RU004508"/>
    </source>
</evidence>
<dbReference type="PANTHER" id="PTHR30244">
    <property type="entry name" value="TRANSAMINASE"/>
    <property type="match status" value="1"/>
</dbReference>
<dbReference type="OrthoDB" id="9810913at2"/>
<dbReference type="GO" id="GO:0030170">
    <property type="term" value="F:pyridoxal phosphate binding"/>
    <property type="evidence" value="ECO:0007669"/>
    <property type="project" value="TreeGrafter"/>
</dbReference>